<dbReference type="GO" id="GO:0016020">
    <property type="term" value="C:membrane"/>
    <property type="evidence" value="ECO:0007669"/>
    <property type="project" value="UniProtKB-SubCell"/>
</dbReference>
<evidence type="ECO:0000313" key="11">
    <source>
        <dbReference type="EMBL" id="QOU19585.1"/>
    </source>
</evidence>
<feature type="transmembrane region" description="Helical" evidence="9">
    <location>
        <begin position="196"/>
        <end position="214"/>
    </location>
</feature>
<dbReference type="InterPro" id="IPR036259">
    <property type="entry name" value="MFS_trans_sf"/>
</dbReference>
<feature type="transmembrane region" description="Helical" evidence="9">
    <location>
        <begin position="226"/>
        <end position="245"/>
    </location>
</feature>
<accession>A0A871R5U4</accession>
<reference evidence="11" key="2">
    <citation type="journal article" name="BMC Genomics">
        <title>New genome assemblies reveal patterns of domestication and adaptation across Brettanomyces (Dekkera) species.</title>
        <authorList>
            <person name="Roach M.J."/>
            <person name="Borneman A.R."/>
        </authorList>
    </citation>
    <scope>NUCLEOTIDE SEQUENCE</scope>
    <source>
        <strain evidence="11">UCD 2041</strain>
    </source>
</reference>
<dbReference type="Gene3D" id="1.20.1250.20">
    <property type="entry name" value="MFS general substrate transporter like domains"/>
    <property type="match status" value="1"/>
</dbReference>
<dbReference type="NCBIfam" id="TIGR00879">
    <property type="entry name" value="SP"/>
    <property type="match status" value="1"/>
</dbReference>
<dbReference type="PRINTS" id="PR00171">
    <property type="entry name" value="SUGRTRNSPORT"/>
</dbReference>
<evidence type="ECO:0000256" key="3">
    <source>
        <dbReference type="ARBA" id="ARBA00022448"/>
    </source>
</evidence>
<keyword evidence="4 9" id="KW-0812">Transmembrane</keyword>
<gene>
    <name evidence="11" type="ORF">BRETT_003734</name>
</gene>
<reference evidence="11" key="1">
    <citation type="submission" date="2020-10" db="EMBL/GenBank/DDBJ databases">
        <authorList>
            <person name="Palmer J.M."/>
        </authorList>
    </citation>
    <scope>NUCLEOTIDE SEQUENCE</scope>
    <source>
        <strain evidence="11">UCD 2041</strain>
    </source>
</reference>
<feature type="compositionally biased region" description="Basic and acidic residues" evidence="8">
    <location>
        <begin position="12"/>
        <end position="22"/>
    </location>
</feature>
<dbReference type="RefSeq" id="XP_041136078.1">
    <property type="nucleotide sequence ID" value="XM_041282239.1"/>
</dbReference>
<feature type="transmembrane region" description="Helical" evidence="9">
    <location>
        <begin position="139"/>
        <end position="157"/>
    </location>
</feature>
<feature type="transmembrane region" description="Helical" evidence="9">
    <location>
        <begin position="389"/>
        <end position="409"/>
    </location>
</feature>
<evidence type="ECO:0000256" key="4">
    <source>
        <dbReference type="ARBA" id="ARBA00022692"/>
    </source>
</evidence>
<evidence type="ECO:0000256" key="7">
    <source>
        <dbReference type="RuleBase" id="RU003346"/>
    </source>
</evidence>
<feature type="transmembrane region" description="Helical" evidence="9">
    <location>
        <begin position="320"/>
        <end position="343"/>
    </location>
</feature>
<comment type="similarity">
    <text evidence="2 7">Belongs to the major facilitator superfamily. Sugar transporter (TC 2.A.1.1) family.</text>
</comment>
<feature type="region of interest" description="Disordered" evidence="8">
    <location>
        <begin position="1"/>
        <end position="30"/>
    </location>
</feature>
<dbReference type="PANTHER" id="PTHR48022:SF68">
    <property type="entry name" value="MAJOR FACILITATOR SUPERFAMILY (MFS) PROFILE DOMAIN-CONTAINING PROTEIN-RELATED"/>
    <property type="match status" value="1"/>
</dbReference>
<dbReference type="KEGG" id="bbrx:BRETT_003734"/>
<dbReference type="InterPro" id="IPR005828">
    <property type="entry name" value="MFS_sugar_transport-like"/>
</dbReference>
<dbReference type="GeneID" id="64575657"/>
<evidence type="ECO:0000256" key="8">
    <source>
        <dbReference type="SAM" id="MobiDB-lite"/>
    </source>
</evidence>
<sequence length="566" mass="62811">MTTSFSVGEQEYEAKNFKDRQLDSNGEDSELSEKFTNDIGNMDECPKFLGCSGNKLQLVTSFMCSTGFLLFGYDQGVMGSLLTLPRFRETFPSIDTVKNPDSHTSTVQGFVVAVYEVGCLFGALTNLKISDRFGRLKSITLGCILMVIGGVIQASAFSITQLIVGRIVSGLGNGMNTSSIPVYQSETARREVRGKLVMLSGALITGGVALSYWVDFGMYFTNGDESFRFPIAFQIIFPLAILPLLGKLPDSPRWLASKKKFVEAARVFAAFNDTSVNDSEIMEELRMIRRSLAQEHFAQKKSNGLRTLLKQGKHRNFQRLMLGFWSQVFQQITGINLITYYAGTIFERYIGMSALNSRILAACNGTEYFLASFIAFFTIEHFGRRKLMMFGACGQSLCMALLTVLTLYANKDNNGGFGIGAAILLFVFNTFFAIGWLGMTWLLPAELTPLSIRAPANAISTAGNWAFNFMVVMITPIAFTNIGSYTYTIFAVINALILPCVYSLYPETKGRSLEQMDDIFASCPTTKPWKVVSIARNTPYEKKLVSDIESFSKPEIENIEIYPSVN</sequence>
<keyword evidence="5 9" id="KW-1133">Transmembrane helix</keyword>
<dbReference type="OrthoDB" id="6133115at2759"/>
<name>A0A871R5U4_DEKBR</name>
<feature type="domain" description="Major facilitator superfamily (MFS) profile" evidence="10">
    <location>
        <begin position="60"/>
        <end position="509"/>
    </location>
</feature>
<feature type="transmembrane region" description="Helical" evidence="9">
    <location>
        <begin position="458"/>
        <end position="479"/>
    </location>
</feature>
<keyword evidence="6 9" id="KW-0472">Membrane</keyword>
<dbReference type="PROSITE" id="PS00216">
    <property type="entry name" value="SUGAR_TRANSPORT_1"/>
    <property type="match status" value="1"/>
</dbReference>
<dbReference type="InterPro" id="IPR020846">
    <property type="entry name" value="MFS_dom"/>
</dbReference>
<dbReference type="SUPFAM" id="SSF103473">
    <property type="entry name" value="MFS general substrate transporter"/>
    <property type="match status" value="1"/>
</dbReference>
<feature type="transmembrane region" description="Helical" evidence="9">
    <location>
        <begin position="415"/>
        <end position="437"/>
    </location>
</feature>
<feature type="transmembrane region" description="Helical" evidence="9">
    <location>
        <begin position="485"/>
        <end position="505"/>
    </location>
</feature>
<dbReference type="PANTHER" id="PTHR48022">
    <property type="entry name" value="PLASTIDIC GLUCOSE TRANSPORTER 4"/>
    <property type="match status" value="1"/>
</dbReference>
<proteinExistence type="inferred from homology"/>
<comment type="subcellular location">
    <subcellularLocation>
        <location evidence="1">Membrane</location>
        <topology evidence="1">Multi-pass membrane protein</topology>
    </subcellularLocation>
</comment>
<evidence type="ECO:0000256" key="9">
    <source>
        <dbReference type="SAM" id="Phobius"/>
    </source>
</evidence>
<dbReference type="AlphaFoldDB" id="A0A871R5U4"/>
<keyword evidence="3 7" id="KW-0813">Transport</keyword>
<evidence type="ECO:0000256" key="2">
    <source>
        <dbReference type="ARBA" id="ARBA00010992"/>
    </source>
</evidence>
<dbReference type="InterPro" id="IPR003663">
    <property type="entry name" value="Sugar/inositol_transpt"/>
</dbReference>
<dbReference type="EMBL" id="CP063134">
    <property type="protein sequence ID" value="QOU19585.1"/>
    <property type="molecule type" value="Genomic_DNA"/>
</dbReference>
<dbReference type="GO" id="GO:0005351">
    <property type="term" value="F:carbohydrate:proton symporter activity"/>
    <property type="evidence" value="ECO:0007669"/>
    <property type="project" value="TreeGrafter"/>
</dbReference>
<feature type="transmembrane region" description="Helical" evidence="9">
    <location>
        <begin position="355"/>
        <end position="377"/>
    </location>
</feature>
<dbReference type="PROSITE" id="PS00217">
    <property type="entry name" value="SUGAR_TRANSPORT_2"/>
    <property type="match status" value="1"/>
</dbReference>
<evidence type="ECO:0000256" key="6">
    <source>
        <dbReference type="ARBA" id="ARBA00023136"/>
    </source>
</evidence>
<evidence type="ECO:0000256" key="5">
    <source>
        <dbReference type="ARBA" id="ARBA00022989"/>
    </source>
</evidence>
<evidence type="ECO:0000313" key="12">
    <source>
        <dbReference type="Proteomes" id="UP000663131"/>
    </source>
</evidence>
<evidence type="ECO:0000256" key="1">
    <source>
        <dbReference type="ARBA" id="ARBA00004141"/>
    </source>
</evidence>
<protein>
    <recommendedName>
        <fullName evidence="10">Major facilitator superfamily (MFS) profile domain-containing protein</fullName>
    </recommendedName>
</protein>
<dbReference type="FunFam" id="1.20.1250.20:FF:000061">
    <property type="entry name" value="MFS sugar transporter"/>
    <property type="match status" value="1"/>
</dbReference>
<dbReference type="InterPro" id="IPR050360">
    <property type="entry name" value="MFS_Sugar_Transporters"/>
</dbReference>
<dbReference type="PROSITE" id="PS50850">
    <property type="entry name" value="MFS"/>
    <property type="match status" value="1"/>
</dbReference>
<organism evidence="11 12">
    <name type="scientific">Dekkera bruxellensis</name>
    <name type="common">Brettanomyces custersii</name>
    <dbReference type="NCBI Taxonomy" id="5007"/>
    <lineage>
        <taxon>Eukaryota</taxon>
        <taxon>Fungi</taxon>
        <taxon>Dikarya</taxon>
        <taxon>Ascomycota</taxon>
        <taxon>Saccharomycotina</taxon>
        <taxon>Pichiomycetes</taxon>
        <taxon>Pichiales</taxon>
        <taxon>Pichiaceae</taxon>
        <taxon>Brettanomyces</taxon>
    </lineage>
</organism>
<dbReference type="Proteomes" id="UP000663131">
    <property type="component" value="Chromosome 6"/>
</dbReference>
<evidence type="ECO:0000259" key="10">
    <source>
        <dbReference type="PROSITE" id="PS50850"/>
    </source>
</evidence>
<dbReference type="Pfam" id="PF00083">
    <property type="entry name" value="Sugar_tr"/>
    <property type="match status" value="1"/>
</dbReference>
<dbReference type="InterPro" id="IPR005829">
    <property type="entry name" value="Sugar_transporter_CS"/>
</dbReference>